<dbReference type="Pfam" id="PF12796">
    <property type="entry name" value="Ank_2"/>
    <property type="match status" value="1"/>
</dbReference>
<dbReference type="Gene3D" id="1.25.40.20">
    <property type="entry name" value="Ankyrin repeat-containing domain"/>
    <property type="match status" value="3"/>
</dbReference>
<dbReference type="PANTHER" id="PTHR24166:SF48">
    <property type="entry name" value="PROTEIN VAPYRIN"/>
    <property type="match status" value="1"/>
</dbReference>
<dbReference type="SMART" id="SM00248">
    <property type="entry name" value="ANK"/>
    <property type="match status" value="11"/>
</dbReference>
<dbReference type="InterPro" id="IPR036770">
    <property type="entry name" value="Ankyrin_rpt-contain_sf"/>
</dbReference>
<dbReference type="PROSITE" id="PS50297">
    <property type="entry name" value="ANK_REP_REGION"/>
    <property type="match status" value="4"/>
</dbReference>
<reference evidence="4 5" key="1">
    <citation type="journal article" date="2012" name="Eukaryot. Cell">
        <title>Genome sequence of the fungus Glarea lozoyensis: the first genome sequence of a species from the Helotiaceae family.</title>
        <authorList>
            <person name="Youssar L."/>
            <person name="Gruening B.A."/>
            <person name="Erxleben A."/>
            <person name="Guenther S."/>
            <person name="Huettel W."/>
        </authorList>
    </citation>
    <scope>NUCLEOTIDE SEQUENCE [LARGE SCALE GENOMIC DNA]</scope>
    <source>
        <strain evidence="5">ATCC 74030 / MF5533</strain>
    </source>
</reference>
<dbReference type="InterPro" id="IPR050889">
    <property type="entry name" value="Dendritic_Spine_Reg/Scaffold"/>
</dbReference>
<name>H0ENV3_GLAL7</name>
<dbReference type="Proteomes" id="UP000005446">
    <property type="component" value="Unassembled WGS sequence"/>
</dbReference>
<evidence type="ECO:0000313" key="5">
    <source>
        <dbReference type="Proteomes" id="UP000005446"/>
    </source>
</evidence>
<dbReference type="Gene3D" id="3.40.50.720">
    <property type="entry name" value="NAD(P)-binding Rossmann-like Domain"/>
    <property type="match status" value="1"/>
</dbReference>
<dbReference type="EMBL" id="AGUE01000106">
    <property type="protein sequence ID" value="EHK99821.1"/>
    <property type="molecule type" value="Genomic_DNA"/>
</dbReference>
<dbReference type="SUPFAM" id="SSF48403">
    <property type="entry name" value="Ankyrin repeat"/>
    <property type="match status" value="1"/>
</dbReference>
<dbReference type="AlphaFoldDB" id="H0ENV3"/>
<evidence type="ECO:0000313" key="4">
    <source>
        <dbReference type="EMBL" id="EHK99821.1"/>
    </source>
</evidence>
<dbReference type="InterPro" id="IPR002110">
    <property type="entry name" value="Ankyrin_rpt"/>
</dbReference>
<gene>
    <name evidence="4" type="ORF">M7I_4316</name>
</gene>
<comment type="caution">
    <text evidence="4">The sequence shown here is derived from an EMBL/GenBank/DDBJ whole genome shotgun (WGS) entry which is preliminary data.</text>
</comment>
<feature type="repeat" description="ANK" evidence="3">
    <location>
        <begin position="171"/>
        <end position="193"/>
    </location>
</feature>
<dbReference type="HOGENOM" id="CLU_013002_0_0_1"/>
<dbReference type="OrthoDB" id="341259at2759"/>
<evidence type="ECO:0000256" key="2">
    <source>
        <dbReference type="ARBA" id="ARBA00023043"/>
    </source>
</evidence>
<dbReference type="Pfam" id="PF13637">
    <property type="entry name" value="Ank_4"/>
    <property type="match status" value="1"/>
</dbReference>
<organism evidence="4 5">
    <name type="scientific">Glarea lozoyensis (strain ATCC 74030 / MF5533)</name>
    <dbReference type="NCBI Taxonomy" id="1104152"/>
    <lineage>
        <taxon>Eukaryota</taxon>
        <taxon>Fungi</taxon>
        <taxon>Dikarya</taxon>
        <taxon>Ascomycota</taxon>
        <taxon>Pezizomycotina</taxon>
        <taxon>Leotiomycetes</taxon>
        <taxon>Helotiales</taxon>
        <taxon>Helotiaceae</taxon>
        <taxon>Glarea</taxon>
    </lineage>
</organism>
<evidence type="ECO:0000256" key="3">
    <source>
        <dbReference type="PROSITE-ProRule" id="PRU00023"/>
    </source>
</evidence>
<dbReference type="PANTHER" id="PTHR24166">
    <property type="entry name" value="ROLLING PEBBLES, ISOFORM B"/>
    <property type="match status" value="1"/>
</dbReference>
<feature type="repeat" description="ANK" evidence="3">
    <location>
        <begin position="395"/>
        <end position="427"/>
    </location>
</feature>
<protein>
    <submittedName>
        <fullName evidence="4">Putative Ankyrin-3</fullName>
    </submittedName>
</protein>
<keyword evidence="2 3" id="KW-0040">ANK repeat</keyword>
<keyword evidence="1" id="KW-0677">Repeat</keyword>
<keyword evidence="5" id="KW-1185">Reference proteome</keyword>
<dbReference type="PROSITE" id="PS50088">
    <property type="entry name" value="ANK_REPEAT"/>
    <property type="match status" value="4"/>
</dbReference>
<dbReference type="InParanoid" id="H0ENV3"/>
<sequence>MGTATLYPRACLINSVLSCTIFGRIITEPSATGEWPRSILNGEVPAFGGNGQWYINMTDVARLHLAASIDATIVGQRFIAAADKFNWNELIDEIQNLKPSAKVAPHFPEPVDKDLATMPKPRTRNLQNCFKTGNEALHACLCDDELQELQRLLSTSSPPDIEYMAHGFGPPLHFAASFGKSEAVEILLDAGADPLPVYSDNLTVSSNALGFAAQHGHRDIVKRLWMSRCPECHIHGLKHGQMSLVTAAEYGHVAIVKDLLECLKHMLSEEYIKVSYHGIDYINQQLLVALLIDAGVVKVLLEKGADPNMADQEGKSVLHDLAEPVQSGDSTIPNETAIHLLLQHGGSVSQPDSAGECPLHMAAYGLDLRLFRLYLDSGSDPDHQRNARLQLKNNGMETLLHFAAVGGRIEVIEFLITQGLDINAINSNGWTPLMCALTPMGCPTTKTSTRAMQAAECLLSHGADASITTDEGWTPLHVLALHCDLDIRGKAADLTRELITRGADPGTRAPLLSTQVKGRQFLTPLPWGHRLRDVMADPSKMKMIIRPGLTPVYWAAERGALGVIKALVAHGVDLALTGKGQMSPARMAAESEYLREQNNLVDEIVILLLANGSGFY</sequence>
<accession>H0ENV3</accession>
<evidence type="ECO:0000256" key="1">
    <source>
        <dbReference type="ARBA" id="ARBA00022737"/>
    </source>
</evidence>
<proteinExistence type="predicted"/>
<feature type="repeat" description="ANK" evidence="3">
    <location>
        <begin position="547"/>
        <end position="579"/>
    </location>
</feature>
<feature type="repeat" description="ANK" evidence="3">
    <location>
        <begin position="354"/>
        <end position="386"/>
    </location>
</feature>